<name>A0A239AXT7_9ACTN</name>
<evidence type="ECO:0000313" key="2">
    <source>
        <dbReference type="EMBL" id="SNS00437.1"/>
    </source>
</evidence>
<evidence type="ECO:0000313" key="3">
    <source>
        <dbReference type="Proteomes" id="UP000198415"/>
    </source>
</evidence>
<dbReference type="Proteomes" id="UP000198415">
    <property type="component" value="Unassembled WGS sequence"/>
</dbReference>
<feature type="signal peptide" evidence="1">
    <location>
        <begin position="1"/>
        <end position="38"/>
    </location>
</feature>
<dbReference type="GO" id="GO:0005975">
    <property type="term" value="P:carbohydrate metabolic process"/>
    <property type="evidence" value="ECO:0007669"/>
    <property type="project" value="UniProtKB-ARBA"/>
</dbReference>
<feature type="chain" id="PRO_5012172851" description="Ig-like domain (Group 3)" evidence="1">
    <location>
        <begin position="39"/>
        <end position="475"/>
    </location>
</feature>
<evidence type="ECO:0000256" key="1">
    <source>
        <dbReference type="SAM" id="SignalP"/>
    </source>
</evidence>
<evidence type="ECO:0008006" key="4">
    <source>
        <dbReference type="Google" id="ProtNLM"/>
    </source>
</evidence>
<reference evidence="2 3" key="1">
    <citation type="submission" date="2017-06" db="EMBL/GenBank/DDBJ databases">
        <authorList>
            <person name="Kim H.J."/>
            <person name="Triplett B.A."/>
        </authorList>
    </citation>
    <scope>NUCLEOTIDE SEQUENCE [LARGE SCALE GENOMIC DNA]</scope>
    <source>
        <strain evidence="2 3">DSM 43151</strain>
    </source>
</reference>
<keyword evidence="1" id="KW-0732">Signal</keyword>
<proteinExistence type="predicted"/>
<accession>A0A239AXT7</accession>
<organism evidence="2 3">
    <name type="scientific">Actinoplanes regularis</name>
    <dbReference type="NCBI Taxonomy" id="52697"/>
    <lineage>
        <taxon>Bacteria</taxon>
        <taxon>Bacillati</taxon>
        <taxon>Actinomycetota</taxon>
        <taxon>Actinomycetes</taxon>
        <taxon>Micromonosporales</taxon>
        <taxon>Micromonosporaceae</taxon>
        <taxon>Actinoplanes</taxon>
    </lineage>
</organism>
<sequence length="475" mass="50924">MTAVEYNMGDAALKTLRAAAVAALSSSLILMGGAPALADDTNPVTRTTGLTDGQPLGRATYFKPVFGDDVLAIRTLVNGKNPYFVDAAKARQPGVQAHLNDVADNTDADVTVEFYTAPGVHTDLTTRVHTDFVAPTGKFSPIGGLVHDTTTITATDLPDDVAAVTLTRFGTEIARATTAPWQLTWDTSGFPINSSVTLHVIDKAGNDTPETHYYTVDNQGPTVEDQPEIYPARRGRLGVYLSDRSGVQRSEWWADGVLVGDLNTEYDWGTKSRTVDATVKAWDVNGHGSTTSFPVVVDADAPVVTSASPANGTLVRGTSVTSTMRFGDVSGVQYATPVSGYSVTDYTSPYVGKFKLGRDGKLTLKWWVADNYNQGGYVYQTVVVDNTRPALAITSAPKNGAKVKGTVKIGAKASDKNGVARVELWVNGKRVATDYRSGYAFSINSAKYGKNLKIQLRAYDRAGNSIATSTRSWRR</sequence>
<dbReference type="AlphaFoldDB" id="A0A239AXT7"/>
<gene>
    <name evidence="2" type="ORF">SAMN06264365_108196</name>
</gene>
<dbReference type="InterPro" id="IPR013783">
    <property type="entry name" value="Ig-like_fold"/>
</dbReference>
<dbReference type="Gene3D" id="2.60.40.10">
    <property type="entry name" value="Immunoglobulins"/>
    <property type="match status" value="2"/>
</dbReference>
<keyword evidence="3" id="KW-1185">Reference proteome</keyword>
<protein>
    <recommendedName>
        <fullName evidence="4">Ig-like domain (Group 3)</fullName>
    </recommendedName>
</protein>
<dbReference type="Pfam" id="PF17957">
    <property type="entry name" value="Big_7"/>
    <property type="match status" value="1"/>
</dbReference>
<dbReference type="EMBL" id="FZNR01000008">
    <property type="protein sequence ID" value="SNS00437.1"/>
    <property type="molecule type" value="Genomic_DNA"/>
</dbReference>